<feature type="transmembrane region" description="Helical" evidence="6">
    <location>
        <begin position="113"/>
        <end position="130"/>
    </location>
</feature>
<dbReference type="Proteomes" id="UP000310066">
    <property type="component" value="Unassembled WGS sequence"/>
</dbReference>
<evidence type="ECO:0000256" key="4">
    <source>
        <dbReference type="ARBA" id="ARBA00023136"/>
    </source>
</evidence>
<evidence type="ECO:0000256" key="2">
    <source>
        <dbReference type="ARBA" id="ARBA00022692"/>
    </source>
</evidence>
<dbReference type="EMBL" id="NAJP01000141">
    <property type="protein sequence ID" value="TKA26245.1"/>
    <property type="molecule type" value="Genomic_DNA"/>
</dbReference>
<comment type="subcellular location">
    <subcellularLocation>
        <location evidence="1">Membrane</location>
        <topology evidence="1">Multi-pass membrane protein</topology>
    </subcellularLocation>
</comment>
<gene>
    <name evidence="7" type="ORF">B0A54_17147</name>
</gene>
<proteinExistence type="predicted"/>
<accession>A0A4U0TWM4</accession>
<reference evidence="7 8" key="1">
    <citation type="submission" date="2017-03" db="EMBL/GenBank/DDBJ databases">
        <title>Genomes of endolithic fungi from Antarctica.</title>
        <authorList>
            <person name="Coleine C."/>
            <person name="Masonjones S."/>
            <person name="Stajich J.E."/>
        </authorList>
    </citation>
    <scope>NUCLEOTIDE SEQUENCE [LARGE SCALE GENOMIC DNA]</scope>
    <source>
        <strain evidence="7 8">CCFEE 5311</strain>
    </source>
</reference>
<evidence type="ECO:0000256" key="6">
    <source>
        <dbReference type="SAM" id="Phobius"/>
    </source>
</evidence>
<dbReference type="GO" id="GO:0000139">
    <property type="term" value="C:Golgi membrane"/>
    <property type="evidence" value="ECO:0007669"/>
    <property type="project" value="InterPro"/>
</dbReference>
<dbReference type="STRING" id="329885.A0A4U0TWM4"/>
<evidence type="ECO:0000313" key="7">
    <source>
        <dbReference type="EMBL" id="TKA26245.1"/>
    </source>
</evidence>
<dbReference type="GO" id="GO:0015165">
    <property type="term" value="F:pyrimidine nucleotide-sugar transmembrane transporter activity"/>
    <property type="evidence" value="ECO:0007669"/>
    <property type="project" value="InterPro"/>
</dbReference>
<dbReference type="PANTHER" id="PTHR10231">
    <property type="entry name" value="NUCLEOTIDE-SUGAR TRANSMEMBRANE TRANSPORTER"/>
    <property type="match status" value="1"/>
</dbReference>
<evidence type="ECO:0000313" key="8">
    <source>
        <dbReference type="Proteomes" id="UP000310066"/>
    </source>
</evidence>
<comment type="caution">
    <text evidence="7">The sequence shown here is derived from an EMBL/GenBank/DDBJ whole genome shotgun (WGS) entry which is preliminary data.</text>
</comment>
<dbReference type="InterPro" id="IPR007271">
    <property type="entry name" value="Nuc_sug_transpt"/>
</dbReference>
<keyword evidence="3 6" id="KW-1133">Transmembrane helix</keyword>
<sequence length="201" mass="21876">MPLVDRPPYYISTAVFLSEVIKLVTSLSLALYDIARDPHTLDDLTVTGLFTKLGQYIGVSNLDAATFQVPSQLEMLVTAELSVTMLGRSLGMLLDGIVVALVVNYADSITTNPAASISTIVIILASVALFDFRITFTFLLGTSVVLFATYLHSSTPEDETQPPPIYTTDEKSGEQSYSDLESTATPTYERRPKLQTPGVCR</sequence>
<feature type="compositionally biased region" description="Polar residues" evidence="5">
    <location>
        <begin position="174"/>
        <end position="186"/>
    </location>
</feature>
<evidence type="ECO:0000256" key="3">
    <source>
        <dbReference type="ARBA" id="ARBA00022989"/>
    </source>
</evidence>
<feature type="transmembrane region" description="Helical" evidence="6">
    <location>
        <begin position="85"/>
        <end position="106"/>
    </location>
</feature>
<dbReference type="OrthoDB" id="408493at2759"/>
<evidence type="ECO:0000256" key="1">
    <source>
        <dbReference type="ARBA" id="ARBA00004141"/>
    </source>
</evidence>
<name>A0A4U0TWM4_9PEZI</name>
<dbReference type="Pfam" id="PF04142">
    <property type="entry name" value="Nuc_sug_transp"/>
    <property type="match status" value="2"/>
</dbReference>
<protein>
    <submittedName>
        <fullName evidence="7">Uncharacterized protein</fullName>
    </submittedName>
</protein>
<keyword evidence="2 6" id="KW-0812">Transmembrane</keyword>
<keyword evidence="4 6" id="KW-0472">Membrane</keyword>
<feature type="region of interest" description="Disordered" evidence="5">
    <location>
        <begin position="154"/>
        <end position="201"/>
    </location>
</feature>
<organism evidence="7 8">
    <name type="scientific">Friedmanniomyces endolithicus</name>
    <dbReference type="NCBI Taxonomy" id="329885"/>
    <lineage>
        <taxon>Eukaryota</taxon>
        <taxon>Fungi</taxon>
        <taxon>Dikarya</taxon>
        <taxon>Ascomycota</taxon>
        <taxon>Pezizomycotina</taxon>
        <taxon>Dothideomycetes</taxon>
        <taxon>Dothideomycetidae</taxon>
        <taxon>Mycosphaerellales</taxon>
        <taxon>Teratosphaeriaceae</taxon>
        <taxon>Friedmanniomyces</taxon>
    </lineage>
</organism>
<evidence type="ECO:0000256" key="5">
    <source>
        <dbReference type="SAM" id="MobiDB-lite"/>
    </source>
</evidence>
<feature type="transmembrane region" description="Helical" evidence="6">
    <location>
        <begin position="136"/>
        <end position="153"/>
    </location>
</feature>
<dbReference type="AlphaFoldDB" id="A0A4U0TWM4"/>